<dbReference type="Proteomes" id="UP000241007">
    <property type="component" value="Segment"/>
</dbReference>
<organism evidence="2 3">
    <name type="scientific">Streptomyces phage WRightOn</name>
    <dbReference type="NCBI Taxonomy" id="2053723"/>
    <lineage>
        <taxon>Viruses</taxon>
        <taxon>Duplodnaviria</taxon>
        <taxon>Heunggongvirae</taxon>
        <taxon>Uroviricota</taxon>
        <taxon>Caudoviricetes</taxon>
        <taxon>Beephvirinae</taxon>
        <taxon>Manuelvirus</taxon>
        <taxon>Manuelvirus wrighton</taxon>
    </lineage>
</organism>
<protein>
    <submittedName>
        <fullName evidence="2">Uncharacterized protein</fullName>
    </submittedName>
</protein>
<dbReference type="EMBL" id="MG515223">
    <property type="protein sequence ID" value="ATW62462.1"/>
    <property type="molecule type" value="Genomic_DNA"/>
</dbReference>
<gene>
    <name evidence="2" type="ORF">SEA_WRIGHTON_5</name>
</gene>
<proteinExistence type="predicted"/>
<sequence>MCWKCKVGEYIVYYSDPTNTPRCGRCGELEQDDPAKKKAAPKRAASKRTKE</sequence>
<accession>A0A2H4PI43</accession>
<feature type="region of interest" description="Disordered" evidence="1">
    <location>
        <begin position="28"/>
        <end position="51"/>
    </location>
</feature>
<feature type="compositionally biased region" description="Basic residues" evidence="1">
    <location>
        <begin position="37"/>
        <end position="51"/>
    </location>
</feature>
<keyword evidence="3" id="KW-1185">Reference proteome</keyword>
<reference evidence="2 3" key="1">
    <citation type="submission" date="2017-11" db="EMBL/GenBank/DDBJ databases">
        <authorList>
            <person name="Keri A.G."/>
            <person name="Ahn S.H."/>
            <person name="Alvarado I.A."/>
            <person name="Hartigan K.A."/>
            <person name="Shaffer C.D."/>
            <person name="Weston-Hafer K.A."/>
            <person name="Russell D.A."/>
            <person name="Pope W.H."/>
            <person name="Jacobs-Sera D."/>
            <person name="Hendrix R.W."/>
            <person name="Hatfull G.F."/>
        </authorList>
    </citation>
    <scope>NUCLEOTIDE SEQUENCE [LARGE SCALE GENOMIC DNA]</scope>
</reference>
<evidence type="ECO:0000313" key="2">
    <source>
        <dbReference type="EMBL" id="ATW62462.1"/>
    </source>
</evidence>
<evidence type="ECO:0000256" key="1">
    <source>
        <dbReference type="SAM" id="MobiDB-lite"/>
    </source>
</evidence>
<name>A0A2H4PI43_9CAUD</name>
<evidence type="ECO:0000313" key="3">
    <source>
        <dbReference type="Proteomes" id="UP000241007"/>
    </source>
</evidence>